<comment type="similarity">
    <text evidence="3">Belongs to the Integrator subunit 7 family.</text>
</comment>
<organism evidence="9">
    <name type="scientific">Menopon gallinae</name>
    <name type="common">poultry shaft louse</name>
    <dbReference type="NCBI Taxonomy" id="328185"/>
    <lineage>
        <taxon>Eukaryota</taxon>
        <taxon>Metazoa</taxon>
        <taxon>Ecdysozoa</taxon>
        <taxon>Arthropoda</taxon>
        <taxon>Hexapoda</taxon>
        <taxon>Insecta</taxon>
        <taxon>Pterygota</taxon>
        <taxon>Neoptera</taxon>
        <taxon>Paraneoptera</taxon>
        <taxon>Psocodea</taxon>
        <taxon>Troctomorpha</taxon>
        <taxon>Phthiraptera</taxon>
        <taxon>Amblycera</taxon>
        <taxon>Menoponidae</taxon>
        <taxon>Menopon</taxon>
    </lineage>
</organism>
<dbReference type="GO" id="GO:0032039">
    <property type="term" value="C:integrator complex"/>
    <property type="evidence" value="ECO:0007669"/>
    <property type="project" value="InterPro"/>
</dbReference>
<name>A0AAW2I2K2_9NEOP</name>
<dbReference type="PANTHER" id="PTHR13322">
    <property type="entry name" value="C1ORF73 PROTEIN"/>
    <property type="match status" value="1"/>
</dbReference>
<feature type="domain" description="Integrator complex subunit 7 N-terminal" evidence="7">
    <location>
        <begin position="5"/>
        <end position="140"/>
    </location>
</feature>
<gene>
    <name evidence="9" type="ORF">PYX00_003710</name>
</gene>
<dbReference type="InterPro" id="IPR056517">
    <property type="entry name" value="INTS7_HB"/>
</dbReference>
<evidence type="ECO:0000259" key="7">
    <source>
        <dbReference type="Pfam" id="PF24436"/>
    </source>
</evidence>
<comment type="caution">
    <text evidence="9">The sequence shown here is derived from an EMBL/GenBank/DDBJ whole genome shotgun (WGS) entry which is preliminary data.</text>
</comment>
<feature type="region of interest" description="Disordered" evidence="6">
    <location>
        <begin position="363"/>
        <end position="401"/>
    </location>
</feature>
<keyword evidence="4" id="KW-0963">Cytoplasm</keyword>
<dbReference type="Pfam" id="PF24437">
    <property type="entry name" value="INTS7_HB"/>
    <property type="match status" value="1"/>
</dbReference>
<accession>A0AAW2I2K2</accession>
<keyword evidence="5" id="KW-0539">Nucleus</keyword>
<evidence type="ECO:0000256" key="3">
    <source>
        <dbReference type="ARBA" id="ARBA00008565"/>
    </source>
</evidence>
<dbReference type="InterPro" id="IPR056516">
    <property type="entry name" value="INTS7_N"/>
</dbReference>
<dbReference type="EMBL" id="JARGDH010000002">
    <property type="protein sequence ID" value="KAL0276036.1"/>
    <property type="molecule type" value="Genomic_DNA"/>
</dbReference>
<evidence type="ECO:0000256" key="1">
    <source>
        <dbReference type="ARBA" id="ARBA00004123"/>
    </source>
</evidence>
<dbReference type="PANTHER" id="PTHR13322:SF2">
    <property type="entry name" value="INTEGRATOR COMPLEX SUBUNIT 7"/>
    <property type="match status" value="1"/>
</dbReference>
<sequence>MTLEKKQLELKAILHCTIRLCKVSPALSHQFVGVIASRLFQSDCCDFLLCEALGAIGELQPSALNIIIPDILNKLAKLSALTDPTVDQIQTKAMLCSLLFQSQVGYEWNSQLSDAVKVATNTGHYWSNYRIARSACRYGHHEISKDIFAVLKDRVSSEHFYFWLNSLEELSKGEAVLTGKDDLITRLSSSVTHYSKALASLKAASTPSQSLSFQAEYVKVRCEFLQCLAQLVHAGHALCTSPPPAIAVAIVASTRDELQRYGHVTQQLRKCVKEFRACGELYQKLYQSAFDADPESLKNIQIYQHMCFLMANSVEKVCQVNPQEQYNSTSISTQARSLEIQYLIQRCHQSHTLVEPILSKKGHEADHAPTHQRTDPASASVGGDFPLRPSLLLPNSPVHQR</sequence>
<dbReference type="InterPro" id="IPR033060">
    <property type="entry name" value="INTS7"/>
</dbReference>
<dbReference type="InterPro" id="IPR016024">
    <property type="entry name" value="ARM-type_fold"/>
</dbReference>
<evidence type="ECO:0000256" key="2">
    <source>
        <dbReference type="ARBA" id="ARBA00004496"/>
    </source>
</evidence>
<dbReference type="AlphaFoldDB" id="A0AAW2I2K2"/>
<protein>
    <recommendedName>
        <fullName evidence="10">Integrator complex subunit 7</fullName>
    </recommendedName>
</protein>
<dbReference type="SUPFAM" id="SSF48371">
    <property type="entry name" value="ARM repeat"/>
    <property type="match status" value="1"/>
</dbReference>
<feature type="compositionally biased region" description="Low complexity" evidence="6">
    <location>
        <begin position="386"/>
        <end position="401"/>
    </location>
</feature>
<evidence type="ECO:0000256" key="6">
    <source>
        <dbReference type="SAM" id="MobiDB-lite"/>
    </source>
</evidence>
<evidence type="ECO:0000256" key="4">
    <source>
        <dbReference type="ARBA" id="ARBA00022490"/>
    </source>
</evidence>
<feature type="compositionally biased region" description="Basic and acidic residues" evidence="6">
    <location>
        <begin position="363"/>
        <end position="374"/>
    </location>
</feature>
<dbReference type="Pfam" id="PF24436">
    <property type="entry name" value="INTS7_N"/>
    <property type="match status" value="1"/>
</dbReference>
<reference evidence="9" key="1">
    <citation type="journal article" date="2024" name="Gigascience">
        <title>Chromosome-level genome of the poultry shaft louse Menopon gallinae provides insight into the host-switching and adaptive evolution of parasitic lice.</title>
        <authorList>
            <person name="Xu Y."/>
            <person name="Ma L."/>
            <person name="Liu S."/>
            <person name="Liang Y."/>
            <person name="Liu Q."/>
            <person name="He Z."/>
            <person name="Tian L."/>
            <person name="Duan Y."/>
            <person name="Cai W."/>
            <person name="Li H."/>
            <person name="Song F."/>
        </authorList>
    </citation>
    <scope>NUCLEOTIDE SEQUENCE</scope>
    <source>
        <strain evidence="9">Cailab_2023a</strain>
    </source>
</reference>
<dbReference type="GO" id="GO:0034472">
    <property type="term" value="P:snRNA 3'-end processing"/>
    <property type="evidence" value="ECO:0007669"/>
    <property type="project" value="TreeGrafter"/>
</dbReference>
<evidence type="ECO:0008006" key="10">
    <source>
        <dbReference type="Google" id="ProtNLM"/>
    </source>
</evidence>
<dbReference type="GO" id="GO:0005737">
    <property type="term" value="C:cytoplasm"/>
    <property type="evidence" value="ECO:0007669"/>
    <property type="project" value="UniProtKB-SubCell"/>
</dbReference>
<comment type="subcellular location">
    <subcellularLocation>
        <location evidence="2">Cytoplasm</location>
    </subcellularLocation>
    <subcellularLocation>
        <location evidence="1">Nucleus</location>
    </subcellularLocation>
</comment>
<evidence type="ECO:0000259" key="8">
    <source>
        <dbReference type="Pfam" id="PF24437"/>
    </source>
</evidence>
<proteinExistence type="inferred from homology"/>
<evidence type="ECO:0000256" key="5">
    <source>
        <dbReference type="ARBA" id="ARBA00023242"/>
    </source>
</evidence>
<evidence type="ECO:0000313" key="9">
    <source>
        <dbReference type="EMBL" id="KAL0276036.1"/>
    </source>
</evidence>
<feature type="domain" description="Integrator complex subunit 7 helical bundle" evidence="8">
    <location>
        <begin position="141"/>
        <end position="317"/>
    </location>
</feature>